<dbReference type="SMART" id="SM00747">
    <property type="entry name" value="CFEM"/>
    <property type="match status" value="1"/>
</dbReference>
<feature type="signal peptide" evidence="10">
    <location>
        <begin position="1"/>
        <end position="20"/>
    </location>
</feature>
<organism evidence="12 13">
    <name type="scientific">Venturia effusa</name>
    <dbReference type="NCBI Taxonomy" id="50376"/>
    <lineage>
        <taxon>Eukaryota</taxon>
        <taxon>Fungi</taxon>
        <taxon>Dikarya</taxon>
        <taxon>Ascomycota</taxon>
        <taxon>Pezizomycotina</taxon>
        <taxon>Dothideomycetes</taxon>
        <taxon>Pleosporomycetidae</taxon>
        <taxon>Venturiales</taxon>
        <taxon>Venturiaceae</taxon>
        <taxon>Venturia</taxon>
    </lineage>
</organism>
<keyword evidence="9" id="KW-0408">Iron</keyword>
<evidence type="ECO:0000256" key="5">
    <source>
        <dbReference type="ARBA" id="ARBA00022622"/>
    </source>
</evidence>
<name>A0A517KZR7_9PEZI</name>
<keyword evidence="9" id="KW-0349">Heme</keyword>
<feature type="binding site" description="axial binding residue" evidence="9">
    <location>
        <position position="53"/>
    </location>
    <ligand>
        <name>heme</name>
        <dbReference type="ChEBI" id="CHEBI:30413"/>
    </ligand>
    <ligandPart>
        <name>Fe</name>
        <dbReference type="ChEBI" id="CHEBI:18248"/>
    </ligandPart>
</feature>
<accession>A0A517KZR7</accession>
<dbReference type="GO" id="GO:0005576">
    <property type="term" value="C:extracellular region"/>
    <property type="evidence" value="ECO:0007669"/>
    <property type="project" value="UniProtKB-SubCell"/>
</dbReference>
<dbReference type="PROSITE" id="PS52012">
    <property type="entry name" value="CFEM"/>
    <property type="match status" value="1"/>
</dbReference>
<keyword evidence="4" id="KW-0964">Secreted</keyword>
<feature type="chain" id="PRO_5021967426" description="CFEM domain-containing protein" evidence="10">
    <location>
        <begin position="21"/>
        <end position="96"/>
    </location>
</feature>
<keyword evidence="5" id="KW-0336">GPI-anchor</keyword>
<reference evidence="12 13" key="1">
    <citation type="submission" date="2019-07" db="EMBL/GenBank/DDBJ databases">
        <title>Finished genome of Venturia effusa.</title>
        <authorList>
            <person name="Young C.A."/>
            <person name="Cox M.P."/>
            <person name="Ganley A.R.D."/>
            <person name="David W.J."/>
        </authorList>
    </citation>
    <scope>NUCLEOTIDE SEQUENCE [LARGE SCALE GENOMIC DNA]</scope>
    <source>
        <strain evidence="13">albino</strain>
    </source>
</reference>
<comment type="caution">
    <text evidence="9">Lacks conserved residue(s) required for the propagation of feature annotation.</text>
</comment>
<keyword evidence="7" id="KW-1015">Disulfide bond</keyword>
<dbReference type="EMBL" id="CP042186">
    <property type="protein sequence ID" value="QDS68880.1"/>
    <property type="molecule type" value="Genomic_DNA"/>
</dbReference>
<evidence type="ECO:0000256" key="3">
    <source>
        <dbReference type="ARBA" id="ARBA00010031"/>
    </source>
</evidence>
<gene>
    <name evidence="12" type="ORF">FKW77_007626</name>
</gene>
<keyword evidence="6 10" id="KW-0732">Signal</keyword>
<evidence type="ECO:0000256" key="9">
    <source>
        <dbReference type="PROSITE-ProRule" id="PRU01356"/>
    </source>
</evidence>
<keyword evidence="9" id="KW-0479">Metal-binding</keyword>
<evidence type="ECO:0000256" key="4">
    <source>
        <dbReference type="ARBA" id="ARBA00022525"/>
    </source>
</evidence>
<evidence type="ECO:0000256" key="10">
    <source>
        <dbReference type="SAM" id="SignalP"/>
    </source>
</evidence>
<proteinExistence type="inferred from homology"/>
<keyword evidence="8" id="KW-0449">Lipoprotein</keyword>
<evidence type="ECO:0000256" key="7">
    <source>
        <dbReference type="ARBA" id="ARBA00023157"/>
    </source>
</evidence>
<dbReference type="GO" id="GO:0046872">
    <property type="term" value="F:metal ion binding"/>
    <property type="evidence" value="ECO:0007669"/>
    <property type="project" value="UniProtKB-UniRule"/>
</dbReference>
<evidence type="ECO:0000259" key="11">
    <source>
        <dbReference type="PROSITE" id="PS52012"/>
    </source>
</evidence>
<dbReference type="Proteomes" id="UP000316270">
    <property type="component" value="Chromosome 2"/>
</dbReference>
<dbReference type="AlphaFoldDB" id="A0A517KZR7"/>
<keyword evidence="5" id="KW-0472">Membrane</keyword>
<keyword evidence="13" id="KW-1185">Reference proteome</keyword>
<dbReference type="GO" id="GO:0098552">
    <property type="term" value="C:side of membrane"/>
    <property type="evidence" value="ECO:0007669"/>
    <property type="project" value="UniProtKB-KW"/>
</dbReference>
<comment type="similarity">
    <text evidence="3">Belongs to the RBT5 family.</text>
</comment>
<evidence type="ECO:0000256" key="1">
    <source>
        <dbReference type="ARBA" id="ARBA00004589"/>
    </source>
</evidence>
<evidence type="ECO:0000256" key="2">
    <source>
        <dbReference type="ARBA" id="ARBA00004613"/>
    </source>
</evidence>
<protein>
    <recommendedName>
        <fullName evidence="11">CFEM domain-containing protein</fullName>
    </recommendedName>
</protein>
<comment type="subcellular location">
    <subcellularLocation>
        <location evidence="1">Membrane</location>
        <topology evidence="1">Lipid-anchor</topology>
        <topology evidence="1">GPI-anchor</topology>
    </subcellularLocation>
    <subcellularLocation>
        <location evidence="2">Secreted</location>
    </subcellularLocation>
</comment>
<dbReference type="InterPro" id="IPR008427">
    <property type="entry name" value="Extracellular_membr_CFEM_dom"/>
</dbReference>
<dbReference type="Pfam" id="PF05730">
    <property type="entry name" value="CFEM"/>
    <property type="match status" value="1"/>
</dbReference>
<keyword evidence="5" id="KW-0325">Glycoprotein</keyword>
<sequence length="96" mass="10295">MQFQTLLLLSGSLFAAFTAATDCDAIAAQVPTCSKACMTPALFSKIGCKDERDYKCICAKQAEVKKHATSCIIKHCKGQSLDVMQKAKEVCKCVGA</sequence>
<feature type="domain" description="CFEM" evidence="11">
    <location>
        <begin position="3"/>
        <end position="96"/>
    </location>
</feature>
<evidence type="ECO:0000256" key="8">
    <source>
        <dbReference type="ARBA" id="ARBA00023288"/>
    </source>
</evidence>
<evidence type="ECO:0000313" key="12">
    <source>
        <dbReference type="EMBL" id="QDS68880.1"/>
    </source>
</evidence>
<evidence type="ECO:0000256" key="6">
    <source>
        <dbReference type="ARBA" id="ARBA00022729"/>
    </source>
</evidence>
<evidence type="ECO:0000313" key="13">
    <source>
        <dbReference type="Proteomes" id="UP000316270"/>
    </source>
</evidence>